<name>A0A143PJN4_LUTPR</name>
<organism evidence="1 2">
    <name type="scientific">Luteitalea pratensis</name>
    <dbReference type="NCBI Taxonomy" id="1855912"/>
    <lineage>
        <taxon>Bacteria</taxon>
        <taxon>Pseudomonadati</taxon>
        <taxon>Acidobacteriota</taxon>
        <taxon>Vicinamibacteria</taxon>
        <taxon>Vicinamibacterales</taxon>
        <taxon>Vicinamibacteraceae</taxon>
        <taxon>Luteitalea</taxon>
    </lineage>
</organism>
<dbReference type="EMBL" id="CP015136">
    <property type="protein sequence ID" value="AMY07979.1"/>
    <property type="molecule type" value="Genomic_DNA"/>
</dbReference>
<dbReference type="KEGG" id="abac:LuPra_01167"/>
<dbReference type="RefSeq" id="WP_110169862.1">
    <property type="nucleotide sequence ID" value="NZ_CP015136.1"/>
</dbReference>
<evidence type="ECO:0008006" key="3">
    <source>
        <dbReference type="Google" id="ProtNLM"/>
    </source>
</evidence>
<dbReference type="Proteomes" id="UP000076079">
    <property type="component" value="Chromosome"/>
</dbReference>
<gene>
    <name evidence="1" type="ORF">LuPra_01167</name>
</gene>
<evidence type="ECO:0000313" key="1">
    <source>
        <dbReference type="EMBL" id="AMY07979.1"/>
    </source>
</evidence>
<reference evidence="1 2" key="1">
    <citation type="journal article" date="2016" name="Genome Announc.">
        <title>First Complete Genome Sequence of a Subdivision 6 Acidobacterium Strain.</title>
        <authorList>
            <person name="Huang S."/>
            <person name="Vieira S."/>
            <person name="Bunk B."/>
            <person name="Riedel T."/>
            <person name="Sproer C."/>
            <person name="Overmann J."/>
        </authorList>
    </citation>
    <scope>NUCLEOTIDE SEQUENCE [LARGE SCALE GENOMIC DNA]</scope>
    <source>
        <strain evidence="2">DSM 100886 HEG_-6_39</strain>
    </source>
</reference>
<evidence type="ECO:0000313" key="2">
    <source>
        <dbReference type="Proteomes" id="UP000076079"/>
    </source>
</evidence>
<dbReference type="STRING" id="1855912.LuPra_01167"/>
<sequence>MLDHKGSTRQRRLSLLAALDGGRAEGRPGGSIVALVAGATGLVEPEAGTSLGAMGAYLHKFDPVSRVSLFGVSYQYTSTHSTIASAFARASFGADHHRLAGVAVLGYIKNDYDDYLGSGQPLKTADDLRAAAGRYLYRVKGNWLLGAQGVATNYQVFGESTQDNLVLETLGLVGYKSVALGAVVMHDSRDNEDMPRRGWFLDLDNRAYREGLGGEESFDAYRADLRIIWPQRGGHLMAFRQYNWLTQDAPSVAQATVVLRGYKQGQYLAPHMSSVEAEERLSLGSRWTSTMFAGLAGLYGNRGATSSNRQFYPNWGAGLQLVIKPAQRMLVNLEYAQGVEGNRGIYLKFGYGW</sequence>
<dbReference type="AlphaFoldDB" id="A0A143PJN4"/>
<accession>A0A143PJN4</accession>
<proteinExistence type="predicted"/>
<dbReference type="OrthoDB" id="9771071at2"/>
<reference evidence="2" key="2">
    <citation type="submission" date="2016-04" db="EMBL/GenBank/DDBJ databases">
        <title>First Complete Genome Sequence of a Subdivision 6 Acidobacterium.</title>
        <authorList>
            <person name="Huang S."/>
            <person name="Vieira S."/>
            <person name="Bunk B."/>
            <person name="Riedel T."/>
            <person name="Sproeer C."/>
            <person name="Overmann J."/>
        </authorList>
    </citation>
    <scope>NUCLEOTIDE SEQUENCE [LARGE SCALE GENOMIC DNA]</scope>
    <source>
        <strain evidence="2">DSM 100886 HEG_-6_39</strain>
    </source>
</reference>
<protein>
    <recommendedName>
        <fullName evidence="3">Outer membrane protein/protective antigen OMA87</fullName>
    </recommendedName>
</protein>
<dbReference type="Gene3D" id="2.40.160.50">
    <property type="entry name" value="membrane protein fhac: a member of the omp85/tpsb transporter family"/>
    <property type="match status" value="1"/>
</dbReference>
<keyword evidence="2" id="KW-1185">Reference proteome</keyword>